<dbReference type="InterPro" id="IPR013096">
    <property type="entry name" value="Cupin_2"/>
</dbReference>
<evidence type="ECO:0000313" key="3">
    <source>
        <dbReference type="Proteomes" id="UP001595816"/>
    </source>
</evidence>
<name>A0ABV8M1N7_9ACTN</name>
<dbReference type="InterPro" id="IPR014710">
    <property type="entry name" value="RmlC-like_jellyroll"/>
</dbReference>
<dbReference type="Proteomes" id="UP001595816">
    <property type="component" value="Unassembled WGS sequence"/>
</dbReference>
<reference evidence="3" key="1">
    <citation type="journal article" date="2019" name="Int. J. Syst. Evol. Microbiol.">
        <title>The Global Catalogue of Microorganisms (GCM) 10K type strain sequencing project: providing services to taxonomists for standard genome sequencing and annotation.</title>
        <authorList>
            <consortium name="The Broad Institute Genomics Platform"/>
            <consortium name="The Broad Institute Genome Sequencing Center for Infectious Disease"/>
            <person name="Wu L."/>
            <person name="Ma J."/>
        </authorList>
    </citation>
    <scope>NUCLEOTIDE SEQUENCE [LARGE SCALE GENOMIC DNA]</scope>
    <source>
        <strain evidence="3">CGMCC 4.7289</strain>
    </source>
</reference>
<dbReference type="RefSeq" id="WP_253762572.1">
    <property type="nucleotide sequence ID" value="NZ_JAMZDZ010000001.1"/>
</dbReference>
<dbReference type="SUPFAM" id="SSF51182">
    <property type="entry name" value="RmlC-like cupins"/>
    <property type="match status" value="1"/>
</dbReference>
<dbReference type="InterPro" id="IPR011051">
    <property type="entry name" value="RmlC_Cupin_sf"/>
</dbReference>
<dbReference type="PANTHER" id="PTHR36440:SF1">
    <property type="entry name" value="PUTATIVE (AFU_ORTHOLOGUE AFUA_8G07350)-RELATED"/>
    <property type="match status" value="1"/>
</dbReference>
<dbReference type="Gene3D" id="2.60.120.10">
    <property type="entry name" value="Jelly Rolls"/>
    <property type="match status" value="1"/>
</dbReference>
<dbReference type="PANTHER" id="PTHR36440">
    <property type="entry name" value="PUTATIVE (AFU_ORTHOLOGUE AFUA_8G07350)-RELATED"/>
    <property type="match status" value="1"/>
</dbReference>
<dbReference type="InterPro" id="IPR053146">
    <property type="entry name" value="QDO-like"/>
</dbReference>
<dbReference type="EMBL" id="JBHSAY010000028">
    <property type="protein sequence ID" value="MFC4135989.1"/>
    <property type="molecule type" value="Genomic_DNA"/>
</dbReference>
<accession>A0ABV8M1N7</accession>
<keyword evidence="3" id="KW-1185">Reference proteome</keyword>
<protein>
    <submittedName>
        <fullName evidence="2">Cupin domain-containing protein</fullName>
    </submittedName>
</protein>
<evidence type="ECO:0000259" key="1">
    <source>
        <dbReference type="Pfam" id="PF07883"/>
    </source>
</evidence>
<dbReference type="Pfam" id="PF07883">
    <property type="entry name" value="Cupin_2"/>
    <property type="match status" value="1"/>
</dbReference>
<organism evidence="2 3">
    <name type="scientific">Hamadaea flava</name>
    <dbReference type="NCBI Taxonomy" id="1742688"/>
    <lineage>
        <taxon>Bacteria</taxon>
        <taxon>Bacillati</taxon>
        <taxon>Actinomycetota</taxon>
        <taxon>Actinomycetes</taxon>
        <taxon>Micromonosporales</taxon>
        <taxon>Micromonosporaceae</taxon>
        <taxon>Hamadaea</taxon>
    </lineage>
</organism>
<comment type="caution">
    <text evidence="2">The sequence shown here is derived from an EMBL/GenBank/DDBJ whole genome shotgun (WGS) entry which is preliminary data.</text>
</comment>
<feature type="domain" description="Cupin type-2" evidence="1">
    <location>
        <begin position="41"/>
        <end position="108"/>
    </location>
</feature>
<gene>
    <name evidence="2" type="ORF">ACFOZ4_35745</name>
</gene>
<sequence length="155" mass="16241">MTSAFAVAAGDGVTLPAPIGGEVTIKADTRQTNGAMTVLQFAVPPKAGPGLHSHLRDDELWYVLAGEFRFKAGDDMLYASTGGLAFGPRGLPHAFQNVGDEPGRLLVVTTPAGIERFFEQVAELTGPVDAARIAGVGWPNWLDFTGPPIGLSDPL</sequence>
<proteinExistence type="predicted"/>
<evidence type="ECO:0000313" key="2">
    <source>
        <dbReference type="EMBL" id="MFC4135989.1"/>
    </source>
</evidence>